<dbReference type="InterPro" id="IPR000477">
    <property type="entry name" value="RT_dom"/>
</dbReference>
<proteinExistence type="predicted"/>
<evidence type="ECO:0000259" key="1">
    <source>
        <dbReference type="PROSITE" id="PS50878"/>
    </source>
</evidence>
<reference evidence="2 3" key="1">
    <citation type="submission" date="2009-12" db="EMBL/GenBank/DDBJ databases">
        <title>The Genome Sequence of Anolis carolinensis (Green Anole Lizard).</title>
        <authorList>
            <consortium name="The Genome Sequencing Platform"/>
            <person name="Di Palma F."/>
            <person name="Alfoldi J."/>
            <person name="Heiman D."/>
            <person name="Young S."/>
            <person name="Grabherr M."/>
            <person name="Johnson J."/>
            <person name="Lander E.S."/>
            <person name="Lindblad-Toh K."/>
        </authorList>
    </citation>
    <scope>NUCLEOTIDE SEQUENCE [LARGE SCALE GENOMIC DNA]</scope>
    <source>
        <strain evidence="2 3">JBL SC #1</strain>
    </source>
</reference>
<evidence type="ECO:0000313" key="3">
    <source>
        <dbReference type="Proteomes" id="UP000001646"/>
    </source>
</evidence>
<dbReference type="GeneTree" id="ENSGT00940000154136"/>
<protein>
    <recommendedName>
        <fullName evidence="1">Reverse transcriptase domain-containing protein</fullName>
    </recommendedName>
</protein>
<dbReference type="SUPFAM" id="SSF56672">
    <property type="entry name" value="DNA/RNA polymerases"/>
    <property type="match status" value="1"/>
</dbReference>
<sequence length="501" mass="57649">MLYSCQNKVRAANVVPIFKKGKKNDPNNYCRCEVSLTSIPGKILEKIIKEVVYKQLETNAVIANSQHGFTKNKSCQTNLISFFDRVTSWVNTGNAVDYLDFSKAFDKVPHDLLANKLVKCDKTTVRWICNWLSKRTQRVLTNASSSSWKEVMSGVLQGSILGPVLFNIFINDLDKGLEGTIIKFADDTKLGGIANTPEDRNRIQNDLDRLERWAETNKMKFNRDKCKILHFGRKNGMQRYRMGDAWLDSSTCEKDLGVLVDNKLNMSQQCDVAAKKANGILAYINRGIASRSREVMLPLYSALVRPHLEYYVQFWALQLKGNVNKLESVQRRATKMIKGLENKPYEERLKELGMFSLQKKRLRGDMIAMYKYVRGSHREEGAILFSAVLQTRTWNNGFKLQERRFHLNIRKNFFTVRSFQHWNSLPRTVVEAPSLEAFKQRLDGHLSGVCVCVCVCVCVYTHTSELTFRDSSTKNISKLLFIPDVFPEKKIHFYFKLTRAS</sequence>
<reference evidence="2" key="2">
    <citation type="submission" date="2025-08" db="UniProtKB">
        <authorList>
            <consortium name="Ensembl"/>
        </authorList>
    </citation>
    <scope>IDENTIFICATION</scope>
</reference>
<organism evidence="2 3">
    <name type="scientific">Anolis carolinensis</name>
    <name type="common">Green anole</name>
    <name type="synonym">American chameleon</name>
    <dbReference type="NCBI Taxonomy" id="28377"/>
    <lineage>
        <taxon>Eukaryota</taxon>
        <taxon>Metazoa</taxon>
        <taxon>Chordata</taxon>
        <taxon>Craniata</taxon>
        <taxon>Vertebrata</taxon>
        <taxon>Euteleostomi</taxon>
        <taxon>Lepidosauria</taxon>
        <taxon>Squamata</taxon>
        <taxon>Bifurcata</taxon>
        <taxon>Unidentata</taxon>
        <taxon>Episquamata</taxon>
        <taxon>Toxicofera</taxon>
        <taxon>Iguania</taxon>
        <taxon>Dactyloidae</taxon>
        <taxon>Anolis</taxon>
    </lineage>
</organism>
<dbReference type="PROSITE" id="PS50878">
    <property type="entry name" value="RT_POL"/>
    <property type="match status" value="1"/>
</dbReference>
<dbReference type="InParanoid" id="A0A803SS88"/>
<dbReference type="Proteomes" id="UP000001646">
    <property type="component" value="Chromosome 3"/>
</dbReference>
<evidence type="ECO:0000313" key="2">
    <source>
        <dbReference type="Ensembl" id="ENSACAP00000025828.1"/>
    </source>
</evidence>
<dbReference type="PANTHER" id="PTHR33332">
    <property type="entry name" value="REVERSE TRANSCRIPTASE DOMAIN-CONTAINING PROTEIN"/>
    <property type="match status" value="1"/>
</dbReference>
<feature type="domain" description="Reverse transcriptase" evidence="1">
    <location>
        <begin position="1"/>
        <end position="251"/>
    </location>
</feature>
<name>A0A803SS88_ANOCA</name>
<accession>A0A803SS88</accession>
<dbReference type="Ensembl" id="ENSACAT00000040016.1">
    <property type="protein sequence ID" value="ENSACAP00000025828.1"/>
    <property type="gene ID" value="ENSACAG00000036562.1"/>
</dbReference>
<reference evidence="2" key="3">
    <citation type="submission" date="2025-09" db="UniProtKB">
        <authorList>
            <consortium name="Ensembl"/>
        </authorList>
    </citation>
    <scope>IDENTIFICATION</scope>
</reference>
<dbReference type="AlphaFoldDB" id="A0A803SS88"/>
<dbReference type="Pfam" id="PF00078">
    <property type="entry name" value="RVT_1"/>
    <property type="match status" value="1"/>
</dbReference>
<dbReference type="InterPro" id="IPR043502">
    <property type="entry name" value="DNA/RNA_pol_sf"/>
</dbReference>
<keyword evidence="3" id="KW-1185">Reference proteome</keyword>
<dbReference type="CDD" id="cd01650">
    <property type="entry name" value="RT_nLTR_like"/>
    <property type="match status" value="1"/>
</dbReference>